<dbReference type="eggNOG" id="COG1988">
    <property type="taxonomic scope" value="Bacteria"/>
</dbReference>
<gene>
    <name evidence="2" type="ordered locus">LI0734</name>
</gene>
<keyword evidence="1" id="KW-0812">Transmembrane</keyword>
<dbReference type="Pfam" id="PF04307">
    <property type="entry name" value="YdjM"/>
    <property type="match status" value="1"/>
</dbReference>
<feature type="transmembrane region" description="Helical" evidence="1">
    <location>
        <begin position="59"/>
        <end position="76"/>
    </location>
</feature>
<keyword evidence="3" id="KW-1185">Reference proteome</keyword>
<reference evidence="2 3" key="1">
    <citation type="submission" date="2005-11" db="EMBL/GenBank/DDBJ databases">
        <title>The complete genome sequence of Lawsonia intracellularis: the causative agent of proliferative enteropathy.</title>
        <authorList>
            <person name="Kaur K."/>
            <person name="Zhang Q."/>
            <person name="Beckler D."/>
            <person name="Munir S."/>
            <person name="Li L."/>
            <person name="Kinsley K."/>
            <person name="Herron L."/>
            <person name="Peterson A."/>
            <person name="May B."/>
            <person name="Singh S."/>
            <person name="Gebhart C."/>
            <person name="Kapur V."/>
        </authorList>
    </citation>
    <scope>NUCLEOTIDE SEQUENCE [LARGE SCALE GENOMIC DNA]</scope>
    <source>
        <strain evidence="2 3">PHE/MN1-00</strain>
    </source>
</reference>
<dbReference type="KEGG" id="lip:LI0734"/>
<feature type="transmembrane region" description="Helical" evidence="1">
    <location>
        <begin position="126"/>
        <end position="150"/>
    </location>
</feature>
<dbReference type="AlphaFoldDB" id="Q1MQD9"/>
<accession>Q1MQD9</accession>
<keyword evidence="1" id="KW-1133">Transmembrane helix</keyword>
<dbReference type="InterPro" id="IPR007404">
    <property type="entry name" value="YdjM-like"/>
</dbReference>
<dbReference type="HOGENOM" id="CLU_1583840_0_0_7"/>
<sequence length="160" mass="17858">MKWFTHKAIAIAGALALEASPPGLFATLVGSILPDLADRTFAMGNKQQWRRIHRQTSHWMGWYLLLMILGLMNFPLKHFALSPIANQLFSEIMLWVGFGGITHVLLDSLTPMGIPMWPFGSKKRIGLSLISTGSVGELVFLIISISCIISQYNWSKMLSK</sequence>
<protein>
    <submittedName>
        <fullName evidence="2">NA</fullName>
    </submittedName>
</protein>
<dbReference type="OrthoDB" id="5459053at2"/>
<dbReference type="STRING" id="363253.LI0734"/>
<organism evidence="2 3">
    <name type="scientific">Lawsonia intracellularis (strain PHE/MN1-00)</name>
    <dbReference type="NCBI Taxonomy" id="363253"/>
    <lineage>
        <taxon>Bacteria</taxon>
        <taxon>Pseudomonadati</taxon>
        <taxon>Thermodesulfobacteriota</taxon>
        <taxon>Desulfovibrionia</taxon>
        <taxon>Desulfovibrionales</taxon>
        <taxon>Desulfovibrionaceae</taxon>
        <taxon>Lawsonia</taxon>
    </lineage>
</organism>
<dbReference type="Proteomes" id="UP000002430">
    <property type="component" value="Chromosome"/>
</dbReference>
<feature type="transmembrane region" description="Helical" evidence="1">
    <location>
        <begin position="88"/>
        <end position="106"/>
    </location>
</feature>
<evidence type="ECO:0000313" key="3">
    <source>
        <dbReference type="Proteomes" id="UP000002430"/>
    </source>
</evidence>
<proteinExistence type="predicted"/>
<name>Q1MQD9_LAWIP</name>
<dbReference type="RefSeq" id="WP_011526817.1">
    <property type="nucleotide sequence ID" value="NC_008011.1"/>
</dbReference>
<dbReference type="EMBL" id="AM180252">
    <property type="protein sequence ID" value="CAJ54788.1"/>
    <property type="molecule type" value="Genomic_DNA"/>
</dbReference>
<keyword evidence="1" id="KW-0472">Membrane</keyword>
<evidence type="ECO:0000313" key="2">
    <source>
        <dbReference type="EMBL" id="CAJ54788.1"/>
    </source>
</evidence>
<evidence type="ECO:0000256" key="1">
    <source>
        <dbReference type="SAM" id="Phobius"/>
    </source>
</evidence>